<evidence type="ECO:0000313" key="4">
    <source>
        <dbReference type="Proteomes" id="UP001565368"/>
    </source>
</evidence>
<dbReference type="RefSeq" id="XP_069210121.1">
    <property type="nucleotide sequence ID" value="XM_069352703.1"/>
</dbReference>
<evidence type="ECO:0000313" key="3">
    <source>
        <dbReference type="EMBL" id="KAL1410177.1"/>
    </source>
</evidence>
<feature type="domain" description="Aminotransferase class V" evidence="2">
    <location>
        <begin position="40"/>
        <end position="420"/>
    </location>
</feature>
<evidence type="ECO:0000259" key="2">
    <source>
        <dbReference type="Pfam" id="PF00266"/>
    </source>
</evidence>
<sequence length="716" mass="78420">MFDDAGSPMPLGNISPSDVRDGCIGEGHVFYTPFGPRRMIYADSGASGQALSPVEKVVLEDVKPMYGNTHTEASGTSEQTTKFREDGRDSLKKEFEVPEEGSVIFTGSGATAAINKVATSLNIRRLRERRDNKGGSTAQNPEDDGPVVFIGPYEHHSNILPWRETLGAKVVRIDLDKNGHIDLEHLETELKLYKGRELIGSFSAASNVTGVLTDTEAITTMLHKHQALALFDYAAAGGHIKITMGEKDAMFLSPHKLPGGVEASGILVARNHLFDKTTPAVAGGGTVEFVNDKIHHYTNDITHREEGGTPDIVGDIRAALAFRVKTQVGYDVIRKREDAFLRRALAAWGREGSNINVLGNPKSKRLAIVSFTVRHNPRNQRYQLRHNQKSLHHNFVVALLNDLYGIQARGGCSCAGPYGHILLGVDEKESLRFCEACKEGNLGIKPGWVRVTFDYHMSDAVCDYIINAVQAIAQHGWALLPLYTFNPEAGLWTHREGPAKPAMSFDELALKCRALFSKTGDLKSSEVETMPESILLEHEKEAEAVFERNIKNAEARRTLFSERDSRVSDRFDALRWFPLPSVCLDGVCLPATSEGATATKRKRSVSSNDPATESSNIMRVGSNIANPKRRPNPPTIKLRSSPRLFSGTPSPRTASSQTFSDGASTLVATPGEKPSSSPLDGYFQPWAGGQLVLVDKQNQPLGAGALAEPPRRRRRL</sequence>
<dbReference type="PANTHER" id="PTHR43686">
    <property type="entry name" value="SULFURTRANSFERASE-RELATED"/>
    <property type="match status" value="1"/>
</dbReference>
<feature type="region of interest" description="Disordered" evidence="1">
    <location>
        <begin position="125"/>
        <end position="146"/>
    </location>
</feature>
<evidence type="ECO:0000256" key="1">
    <source>
        <dbReference type="SAM" id="MobiDB-lite"/>
    </source>
</evidence>
<dbReference type="InterPro" id="IPR015422">
    <property type="entry name" value="PyrdxlP-dep_Trfase_small"/>
</dbReference>
<organism evidence="3 4">
    <name type="scientific">Vanrija albida</name>
    <dbReference type="NCBI Taxonomy" id="181172"/>
    <lineage>
        <taxon>Eukaryota</taxon>
        <taxon>Fungi</taxon>
        <taxon>Dikarya</taxon>
        <taxon>Basidiomycota</taxon>
        <taxon>Agaricomycotina</taxon>
        <taxon>Tremellomycetes</taxon>
        <taxon>Trichosporonales</taxon>
        <taxon>Trichosporonaceae</taxon>
        <taxon>Vanrija</taxon>
    </lineage>
</organism>
<dbReference type="Pfam" id="PF00266">
    <property type="entry name" value="Aminotran_5"/>
    <property type="match status" value="1"/>
</dbReference>
<dbReference type="Gene3D" id="3.40.640.10">
    <property type="entry name" value="Type I PLP-dependent aspartate aminotransferase-like (Major domain)"/>
    <property type="match status" value="1"/>
</dbReference>
<dbReference type="Gene3D" id="3.90.1150.10">
    <property type="entry name" value="Aspartate Aminotransferase, domain 1"/>
    <property type="match status" value="1"/>
</dbReference>
<dbReference type="Proteomes" id="UP001565368">
    <property type="component" value="Unassembled WGS sequence"/>
</dbReference>
<dbReference type="InterPro" id="IPR015424">
    <property type="entry name" value="PyrdxlP-dep_Trfase"/>
</dbReference>
<proteinExistence type="predicted"/>
<dbReference type="GeneID" id="95985225"/>
<dbReference type="EMBL" id="JBBXJM010000003">
    <property type="protein sequence ID" value="KAL1410177.1"/>
    <property type="molecule type" value="Genomic_DNA"/>
</dbReference>
<name>A0ABR3Q6N5_9TREE</name>
<feature type="compositionally biased region" description="Polar residues" evidence="1">
    <location>
        <begin position="605"/>
        <end position="617"/>
    </location>
</feature>
<protein>
    <recommendedName>
        <fullName evidence="2">Aminotransferase class V domain-containing protein</fullName>
    </recommendedName>
</protein>
<comment type="caution">
    <text evidence="3">The sequence shown here is derived from an EMBL/GenBank/DDBJ whole genome shotgun (WGS) entry which is preliminary data.</text>
</comment>
<feature type="compositionally biased region" description="Polar residues" evidence="1">
    <location>
        <begin position="647"/>
        <end position="667"/>
    </location>
</feature>
<reference evidence="3 4" key="1">
    <citation type="submission" date="2023-08" db="EMBL/GenBank/DDBJ databases">
        <title>Annotated Genome Sequence of Vanrija albida AlHP1.</title>
        <authorList>
            <person name="Herzog R."/>
        </authorList>
    </citation>
    <scope>NUCLEOTIDE SEQUENCE [LARGE SCALE GENOMIC DNA]</scope>
    <source>
        <strain evidence="3 4">AlHP1</strain>
    </source>
</reference>
<dbReference type="InterPro" id="IPR000192">
    <property type="entry name" value="Aminotrans_V_dom"/>
</dbReference>
<keyword evidence="4" id="KW-1185">Reference proteome</keyword>
<dbReference type="InterPro" id="IPR015421">
    <property type="entry name" value="PyrdxlP-dep_Trfase_major"/>
</dbReference>
<dbReference type="PANTHER" id="PTHR43686:SF1">
    <property type="entry name" value="AMINOTRAN_5 DOMAIN-CONTAINING PROTEIN"/>
    <property type="match status" value="1"/>
</dbReference>
<feature type="region of interest" description="Disordered" evidence="1">
    <location>
        <begin position="595"/>
        <end position="682"/>
    </location>
</feature>
<accession>A0ABR3Q6N5</accession>
<gene>
    <name evidence="3" type="ORF">Q8F55_004182</name>
</gene>
<dbReference type="SUPFAM" id="SSF53383">
    <property type="entry name" value="PLP-dependent transferases"/>
    <property type="match status" value="1"/>
</dbReference>